<gene>
    <name evidence="12" type="primary">26</name>
    <name evidence="12" type="ORF">PBI_JACE_26</name>
</gene>
<dbReference type="InterPro" id="IPR050090">
    <property type="entry name" value="Tyrosine_recombinase_XerCD"/>
</dbReference>
<keyword evidence="3" id="KW-0808">Transferase</keyword>
<dbReference type="InterPro" id="IPR044068">
    <property type="entry name" value="CB"/>
</dbReference>
<dbReference type="GO" id="GO:0003677">
    <property type="term" value="F:DNA binding"/>
    <property type="evidence" value="ECO:0007669"/>
    <property type="project" value="UniProtKB-UniRule"/>
</dbReference>
<dbReference type="GeneID" id="54992191"/>
<keyword evidence="4" id="KW-0378">Hydrolase</keyword>
<keyword evidence="7" id="KW-0233">DNA recombination</keyword>
<dbReference type="GO" id="GO:0016787">
    <property type="term" value="F:hydrolase activity"/>
    <property type="evidence" value="ECO:0007669"/>
    <property type="project" value="UniProtKB-KW"/>
</dbReference>
<keyword evidence="13" id="KW-1185">Reference proteome</keyword>
<dbReference type="GO" id="GO:0015074">
    <property type="term" value="P:DNA integration"/>
    <property type="evidence" value="ECO:0007669"/>
    <property type="project" value="UniProtKB-KW"/>
</dbReference>
<dbReference type="PANTHER" id="PTHR30349:SF91">
    <property type="entry name" value="INTA PROTEIN"/>
    <property type="match status" value="1"/>
</dbReference>
<dbReference type="Proteomes" id="UP000246975">
    <property type="component" value="Segment"/>
</dbReference>
<dbReference type="SUPFAM" id="SSF56349">
    <property type="entry name" value="DNA breaking-rejoining enzymes"/>
    <property type="match status" value="1"/>
</dbReference>
<evidence type="ECO:0000256" key="4">
    <source>
        <dbReference type="ARBA" id="ARBA00022801"/>
    </source>
</evidence>
<dbReference type="InterPro" id="IPR010998">
    <property type="entry name" value="Integrase_recombinase_N"/>
</dbReference>
<keyword evidence="8" id="KW-1160">Virus entry into host cell</keyword>
<dbReference type="PROSITE" id="PS51900">
    <property type="entry name" value="CB"/>
    <property type="match status" value="1"/>
</dbReference>
<dbReference type="Pfam" id="PF14659">
    <property type="entry name" value="Phage_int_SAM_3"/>
    <property type="match status" value="1"/>
</dbReference>
<sequence>MKGTKLNHNVIGDGKPFQRSNGLWVSTFNLGYDGQGRPIRRSVSSRDRNVCIRKRNELRRKIEDGESLSTDKTTVEQWLTRWLDEIAKPRIRPRVWLTYRSAIRNNITPHIGKYKLQKLSPANVREMHRAVVKAGKSSRTAEIAHNILKKSLTDAIREGILTKNVCELVDKPKVVTKSRGNLTSDQARSLLRIAATKNDPMVSRWAMALMTGARQGECLGLQWHRVDFERNLIDLSWQLQRIPKRHGCGDPSPTTGLFKCGKHPNRPASCSQAEWDTEPGFEMIALDRGLLALTRPKTTKSIRVVPMVAPLAEALRRHRETCAPNPFDLVWVGENDGPIGPREDYEAWDDALARAELPDVPLHAARHTTATLLLEAGVDPMVIAQILGHVSILTTQQYAHVDQTLARQALGKLDGLIDFAALAQS</sequence>
<dbReference type="RefSeq" id="YP_009801672.1">
    <property type="nucleotide sequence ID" value="NC_047974.1"/>
</dbReference>
<dbReference type="GO" id="GO:0044826">
    <property type="term" value="P:viral genome integration into host DNA"/>
    <property type="evidence" value="ECO:0007669"/>
    <property type="project" value="UniProtKB-KW"/>
</dbReference>
<dbReference type="GO" id="GO:0075713">
    <property type="term" value="P:establishment of integrated proviral latency"/>
    <property type="evidence" value="ECO:0007669"/>
    <property type="project" value="UniProtKB-KW"/>
</dbReference>
<evidence type="ECO:0000256" key="1">
    <source>
        <dbReference type="ARBA" id="ARBA00008857"/>
    </source>
</evidence>
<evidence type="ECO:0000259" key="11">
    <source>
        <dbReference type="PROSITE" id="PS51900"/>
    </source>
</evidence>
<evidence type="ECO:0000313" key="12">
    <source>
        <dbReference type="EMBL" id="AWN03647.1"/>
    </source>
</evidence>
<dbReference type="CDD" id="cd01189">
    <property type="entry name" value="INT_ICEBs1_C_like"/>
    <property type="match status" value="1"/>
</dbReference>
<keyword evidence="8" id="KW-1179">Viral genome integration</keyword>
<dbReference type="InterPro" id="IPR011010">
    <property type="entry name" value="DNA_brk_join_enz"/>
</dbReference>
<reference evidence="12 13" key="1">
    <citation type="submission" date="2018-03" db="EMBL/GenBank/DDBJ databases">
        <authorList>
            <person name="Garlena R.A."/>
            <person name="Russell D.A."/>
            <person name="Pope W.H."/>
            <person name="Jacobs-Sera D."/>
            <person name="Hatfull G.F."/>
        </authorList>
    </citation>
    <scope>NUCLEOTIDE SEQUENCE [LARGE SCALE GENOMIC DNA]</scope>
</reference>
<evidence type="ECO:0000256" key="9">
    <source>
        <dbReference type="PROSITE-ProRule" id="PRU01248"/>
    </source>
</evidence>
<evidence type="ECO:0000256" key="7">
    <source>
        <dbReference type="ARBA" id="ARBA00023172"/>
    </source>
</evidence>
<dbReference type="Pfam" id="PF00589">
    <property type="entry name" value="Phage_integrase"/>
    <property type="match status" value="1"/>
</dbReference>
<keyword evidence="6 9" id="KW-0238">DNA-binding</keyword>
<dbReference type="GO" id="GO:0016740">
    <property type="term" value="F:transferase activity"/>
    <property type="evidence" value="ECO:0007669"/>
    <property type="project" value="UniProtKB-KW"/>
</dbReference>
<dbReference type="InterPro" id="IPR013762">
    <property type="entry name" value="Integrase-like_cat_sf"/>
</dbReference>
<evidence type="ECO:0000256" key="8">
    <source>
        <dbReference type="ARBA" id="ARBA00023195"/>
    </source>
</evidence>
<evidence type="ECO:0000256" key="5">
    <source>
        <dbReference type="ARBA" id="ARBA00022908"/>
    </source>
</evidence>
<feature type="domain" description="Tyr recombinase" evidence="10">
    <location>
        <begin position="177"/>
        <end position="411"/>
    </location>
</feature>
<organism evidence="12 13">
    <name type="scientific">Gordonia phage Jace</name>
    <dbReference type="NCBI Taxonomy" id="2182360"/>
    <lineage>
        <taxon>Viruses</taxon>
        <taxon>Duplodnaviria</taxon>
        <taxon>Heunggongvirae</taxon>
        <taxon>Uroviricota</taxon>
        <taxon>Caudoviricetes</taxon>
        <taxon>Jacevirus</taxon>
        <taxon>Jacevirus jace</taxon>
    </lineage>
</organism>
<dbReference type="Gene3D" id="1.10.443.10">
    <property type="entry name" value="Intergrase catalytic core"/>
    <property type="match status" value="1"/>
</dbReference>
<dbReference type="InterPro" id="IPR002104">
    <property type="entry name" value="Integrase_catalytic"/>
</dbReference>
<dbReference type="KEGG" id="vg:54992191"/>
<dbReference type="InterPro" id="IPR004107">
    <property type="entry name" value="Integrase_SAM-like_N"/>
</dbReference>
<name>A0A2U8UJ20_9CAUD</name>
<dbReference type="PANTHER" id="PTHR30349">
    <property type="entry name" value="PHAGE INTEGRASE-RELATED"/>
    <property type="match status" value="1"/>
</dbReference>
<evidence type="ECO:0000256" key="6">
    <source>
        <dbReference type="ARBA" id="ARBA00023125"/>
    </source>
</evidence>
<evidence type="ECO:0000256" key="2">
    <source>
        <dbReference type="ARBA" id="ARBA00016082"/>
    </source>
</evidence>
<evidence type="ECO:0000259" key="10">
    <source>
        <dbReference type="PROSITE" id="PS51898"/>
    </source>
</evidence>
<feature type="domain" description="Core-binding (CB)" evidence="11">
    <location>
        <begin position="73"/>
        <end position="156"/>
    </location>
</feature>
<dbReference type="Gene3D" id="1.10.150.130">
    <property type="match status" value="1"/>
</dbReference>
<proteinExistence type="inferred from homology"/>
<dbReference type="PROSITE" id="PS51898">
    <property type="entry name" value="TYR_RECOMBINASE"/>
    <property type="match status" value="1"/>
</dbReference>
<accession>A0A2U8UJ20</accession>
<protein>
    <recommendedName>
        <fullName evidence="2">Integrase</fullName>
    </recommendedName>
</protein>
<dbReference type="GO" id="GO:0006310">
    <property type="term" value="P:DNA recombination"/>
    <property type="evidence" value="ECO:0007669"/>
    <property type="project" value="UniProtKB-KW"/>
</dbReference>
<evidence type="ECO:0000313" key="13">
    <source>
        <dbReference type="Proteomes" id="UP000246975"/>
    </source>
</evidence>
<comment type="similarity">
    <text evidence="1">Belongs to the 'phage' integrase family.</text>
</comment>
<dbReference type="EMBL" id="MH153804">
    <property type="protein sequence ID" value="AWN03647.1"/>
    <property type="molecule type" value="Genomic_DNA"/>
</dbReference>
<keyword evidence="5" id="KW-0229">DNA integration</keyword>
<evidence type="ECO:0000256" key="3">
    <source>
        <dbReference type="ARBA" id="ARBA00022679"/>
    </source>
</evidence>